<feature type="region of interest" description="Disordered" evidence="2">
    <location>
        <begin position="663"/>
        <end position="683"/>
    </location>
</feature>
<proteinExistence type="predicted"/>
<feature type="compositionally biased region" description="Basic and acidic residues" evidence="2">
    <location>
        <begin position="164"/>
        <end position="179"/>
    </location>
</feature>
<feature type="compositionally biased region" description="Polar residues" evidence="2">
    <location>
        <begin position="577"/>
        <end position="588"/>
    </location>
</feature>
<feature type="region of interest" description="Disordered" evidence="2">
    <location>
        <begin position="330"/>
        <end position="401"/>
    </location>
</feature>
<feature type="compositionally biased region" description="Polar residues" evidence="2">
    <location>
        <begin position="455"/>
        <end position="469"/>
    </location>
</feature>
<feature type="compositionally biased region" description="Basic and acidic residues" evidence="2">
    <location>
        <begin position="663"/>
        <end position="672"/>
    </location>
</feature>
<evidence type="ECO:0000259" key="3">
    <source>
        <dbReference type="Pfam" id="PF14309"/>
    </source>
</evidence>
<evidence type="ECO:0000313" key="4">
    <source>
        <dbReference type="EMBL" id="CAI9758701.1"/>
    </source>
</evidence>
<reference evidence="4" key="1">
    <citation type="submission" date="2023-05" db="EMBL/GenBank/DDBJ databases">
        <authorList>
            <person name="Huff M."/>
        </authorList>
    </citation>
    <scope>NUCLEOTIDE SEQUENCE</scope>
</reference>
<keyword evidence="1" id="KW-0175">Coiled coil</keyword>
<feature type="compositionally biased region" description="Polar residues" evidence="2">
    <location>
        <begin position="673"/>
        <end position="683"/>
    </location>
</feature>
<dbReference type="Pfam" id="PF14309">
    <property type="entry name" value="DUF4378"/>
    <property type="match status" value="1"/>
</dbReference>
<evidence type="ECO:0000256" key="2">
    <source>
        <dbReference type="SAM" id="MobiDB-lite"/>
    </source>
</evidence>
<evidence type="ECO:0000313" key="5">
    <source>
        <dbReference type="Proteomes" id="UP000834106"/>
    </source>
</evidence>
<protein>
    <recommendedName>
        <fullName evidence="3">DUF4378 domain-containing protein</fullName>
    </recommendedName>
</protein>
<name>A0AAD1YWC3_9LAMI</name>
<dbReference type="InterPro" id="IPR025486">
    <property type="entry name" value="DUF4378"/>
</dbReference>
<dbReference type="AlphaFoldDB" id="A0AAD1YWC3"/>
<sequence length="1020" mass="115527">MCAKVLPSFTDENQDLQKQTGCMNGIFQLFDRHHFPTCWRVGSQNPKRLLPGAHHNMDPRHATKTAREKNLEAQKELRVSFESSQASCSSSSCSSMLSSFDSHKMALPEAISFIQTKIRETPLQTTTTKEQNTSFATGQQSLDLQDVVKDSMYRETRGLPIKSKAKDERRGSVLKHIDSPRPSQQFKSGQSGVAVSDGSIHDLCKLHEVTEKYKDERLALPRFSYDERESRDTLKSTLKEHPRLSLDSRASSTKSPSLQSRSNFLLRDLHMGNEDSSQVLPSDQELGSNKRSPSVVEKLMGLEALSDVISTSESRIIKIQSCAGTDFISRSPKPAGMGKQTQDPCSPRVLQKDPALPHLGNANSVINQTSRSRFPPEPAPWTQPDSSKSFRKQALKSRKSSAITSNMSSTVYGEIEKRITEFVKSGKDLRALKHILEAVEKTRQRLEKRKEDLTESASQTSRYSTENSISDTDFRLSTWQDQRSNHRVLTMKEATPPKRLEPSNMIMKPAKVIDKIRISSSSPVPAPDTSHLRKLRARDSIYNRENSVHKHPGKDSMPRNNLKDPSWIGSIAKKTNLRTSEVQQTSKAPQCIKVESRATRGRSSGMVSPRLKQKKQVIDWQSHHTTSSSDSGMIKKKCSKQVAASGYSNRKLHLKSTDLKHGYDQLSEHSGDTRYSSHQSDTTSVMSQSNISLVSQIETKVICFAHSIEKNAKQNHDPIHRSSAARFREHTITAELATTMLEQPSPVSVLDVAFCRDDSPSPVKKISTAFRDDESPNSDDSKWHVEYLNGLPDQKRLHGHSHRKLDMIDDLVHEVRLLNPAPCEDTLDHYAFMYKSPNPDLRYITKILLASGLLRDIISVPTVNQHHSSYHLINTDLFDVLEQTEQNIKLENEELEDENAQLKFNQKIHRKIVFDTVNEILVRKFALQGLFNLGRKKLSREELPKEVHLELNHLQRKQDCSHDDEDDGFVRILMEDMMHQSADWTEYICEIPALVLDIERLIFKDLINEVVMGEAMGMHN</sequence>
<feature type="coiled-coil region" evidence="1">
    <location>
        <begin position="878"/>
        <end position="905"/>
    </location>
</feature>
<dbReference type="Proteomes" id="UP000834106">
    <property type="component" value="Chromosome 3"/>
</dbReference>
<dbReference type="PANTHER" id="PTHR31680">
    <property type="entry name" value="LONGIFOLIA PROTEIN"/>
    <property type="match status" value="1"/>
</dbReference>
<feature type="compositionally biased region" description="Polar residues" evidence="2">
    <location>
        <begin position="248"/>
        <end position="260"/>
    </location>
</feature>
<keyword evidence="5" id="KW-1185">Reference proteome</keyword>
<feature type="region of interest" description="Disordered" evidence="2">
    <location>
        <begin position="545"/>
        <end position="637"/>
    </location>
</feature>
<feature type="compositionally biased region" description="Basic residues" evidence="2">
    <location>
        <begin position="389"/>
        <end position="399"/>
    </location>
</feature>
<evidence type="ECO:0000256" key="1">
    <source>
        <dbReference type="SAM" id="Coils"/>
    </source>
</evidence>
<feature type="domain" description="DUF4378" evidence="3">
    <location>
        <begin position="840"/>
        <end position="1009"/>
    </location>
</feature>
<gene>
    <name evidence="4" type="ORF">FPE_LOCUS6131</name>
</gene>
<dbReference type="PANTHER" id="PTHR31680:SF20">
    <property type="entry name" value="PROTEIN LONGIFOLIA 2-LIKE"/>
    <property type="match status" value="1"/>
</dbReference>
<feature type="region of interest" description="Disordered" evidence="2">
    <location>
        <begin position="446"/>
        <end position="469"/>
    </location>
</feature>
<feature type="compositionally biased region" description="Basic and acidic residues" evidence="2">
    <location>
        <begin position="545"/>
        <end position="557"/>
    </location>
</feature>
<feature type="region of interest" description="Disordered" evidence="2">
    <location>
        <begin position="49"/>
        <end position="68"/>
    </location>
</feature>
<feature type="region of interest" description="Disordered" evidence="2">
    <location>
        <begin position="229"/>
        <end position="260"/>
    </location>
</feature>
<organism evidence="4 5">
    <name type="scientific">Fraxinus pennsylvanica</name>
    <dbReference type="NCBI Taxonomy" id="56036"/>
    <lineage>
        <taxon>Eukaryota</taxon>
        <taxon>Viridiplantae</taxon>
        <taxon>Streptophyta</taxon>
        <taxon>Embryophyta</taxon>
        <taxon>Tracheophyta</taxon>
        <taxon>Spermatophyta</taxon>
        <taxon>Magnoliopsida</taxon>
        <taxon>eudicotyledons</taxon>
        <taxon>Gunneridae</taxon>
        <taxon>Pentapetalae</taxon>
        <taxon>asterids</taxon>
        <taxon>lamiids</taxon>
        <taxon>Lamiales</taxon>
        <taxon>Oleaceae</taxon>
        <taxon>Oleeae</taxon>
        <taxon>Fraxinus</taxon>
    </lineage>
</organism>
<dbReference type="InterPro" id="IPR033334">
    <property type="entry name" value="LNG1/2"/>
</dbReference>
<dbReference type="GO" id="GO:0051513">
    <property type="term" value="P:regulation of monopolar cell growth"/>
    <property type="evidence" value="ECO:0007669"/>
    <property type="project" value="InterPro"/>
</dbReference>
<dbReference type="EMBL" id="OU503038">
    <property type="protein sequence ID" value="CAI9758701.1"/>
    <property type="molecule type" value="Genomic_DNA"/>
</dbReference>
<feature type="compositionally biased region" description="Polar residues" evidence="2">
    <location>
        <begin position="181"/>
        <end position="193"/>
    </location>
</feature>
<feature type="compositionally biased region" description="Polar residues" evidence="2">
    <location>
        <begin position="361"/>
        <end position="372"/>
    </location>
</feature>
<accession>A0AAD1YWC3</accession>
<feature type="compositionally biased region" description="Basic and acidic residues" evidence="2">
    <location>
        <begin position="229"/>
        <end position="246"/>
    </location>
</feature>
<feature type="compositionally biased region" description="Basic and acidic residues" evidence="2">
    <location>
        <begin position="55"/>
        <end position="68"/>
    </location>
</feature>
<feature type="region of interest" description="Disordered" evidence="2">
    <location>
        <begin position="158"/>
        <end position="196"/>
    </location>
</feature>